<dbReference type="Proteomes" id="UP000576087">
    <property type="component" value="Unassembled WGS sequence"/>
</dbReference>
<evidence type="ECO:0000313" key="1">
    <source>
        <dbReference type="EMBL" id="MBB4348583.1"/>
    </source>
</evidence>
<reference evidence="4 5" key="1">
    <citation type="submission" date="2020-08" db="EMBL/GenBank/DDBJ databases">
        <title>Genomic Encyclopedia of Type Strains, Phase IV (KMG-V): Genome sequencing to study the core and pangenomes of soil and plant-associated prokaryotes.</title>
        <authorList>
            <person name="Whitman W."/>
        </authorList>
    </citation>
    <scope>NUCLEOTIDE SEQUENCE [LARGE SCALE GENOMIC DNA]</scope>
    <source>
        <strain evidence="2 5">SEMIA 444</strain>
        <strain evidence="1 4">SEMIA 448</strain>
        <strain evidence="3 6">SEMIA 452</strain>
    </source>
</reference>
<accession>A0A7W6S8Q9</accession>
<organism evidence="1 4">
    <name type="scientific">Aliirhizobium cellulosilyticum</name>
    <dbReference type="NCBI Taxonomy" id="393664"/>
    <lineage>
        <taxon>Bacteria</taxon>
        <taxon>Pseudomonadati</taxon>
        <taxon>Pseudomonadota</taxon>
        <taxon>Alphaproteobacteria</taxon>
        <taxon>Hyphomicrobiales</taxon>
        <taxon>Rhizobiaceae</taxon>
        <taxon>Aliirhizobium</taxon>
    </lineage>
</organism>
<proteinExistence type="predicted"/>
<evidence type="ECO:0000313" key="2">
    <source>
        <dbReference type="EMBL" id="MBB4411819.1"/>
    </source>
</evidence>
<dbReference type="EMBL" id="JACIGY010000002">
    <property type="protein sequence ID" value="MBB4411819.1"/>
    <property type="molecule type" value="Genomic_DNA"/>
</dbReference>
<dbReference type="EMBL" id="JACIGW010000002">
    <property type="protein sequence ID" value="MBB4348583.1"/>
    <property type="molecule type" value="Genomic_DNA"/>
</dbReference>
<dbReference type="AlphaFoldDB" id="A0A7W6S8Q9"/>
<keyword evidence="5" id="KW-1185">Reference proteome</keyword>
<protein>
    <submittedName>
        <fullName evidence="1">Uncharacterized protein</fullName>
    </submittedName>
</protein>
<dbReference type="Proteomes" id="UP000524535">
    <property type="component" value="Unassembled WGS sequence"/>
</dbReference>
<gene>
    <name evidence="2" type="ORF">GGE31_002324</name>
    <name evidence="1" type="ORF">GGE33_002325</name>
    <name evidence="3" type="ORF">GGE35_002326</name>
</gene>
<comment type="caution">
    <text evidence="1">The sequence shown here is derived from an EMBL/GenBank/DDBJ whole genome shotgun (WGS) entry which is preliminary data.</text>
</comment>
<dbReference type="EMBL" id="JACIHM010000002">
    <property type="protein sequence ID" value="MBB4446510.1"/>
    <property type="molecule type" value="Genomic_DNA"/>
</dbReference>
<dbReference type="Proteomes" id="UP000520770">
    <property type="component" value="Unassembled WGS sequence"/>
</dbReference>
<evidence type="ECO:0000313" key="4">
    <source>
        <dbReference type="Proteomes" id="UP000520770"/>
    </source>
</evidence>
<evidence type="ECO:0000313" key="6">
    <source>
        <dbReference type="Proteomes" id="UP000576087"/>
    </source>
</evidence>
<name>A0A7W6S8Q9_9HYPH</name>
<sequence>MAKPEHPYQAIGPAIFDIHFQLCDVGGTAVATRSRRDVFQMLKHHVAFVFAKLLELRLGHRFLQIHLQFGQQRVELPTDDLRLFMIRTVKAQ</sequence>
<evidence type="ECO:0000313" key="5">
    <source>
        <dbReference type="Proteomes" id="UP000524535"/>
    </source>
</evidence>
<evidence type="ECO:0000313" key="3">
    <source>
        <dbReference type="EMBL" id="MBB4446510.1"/>
    </source>
</evidence>